<sequence>GRARRAGLTWPLPETLTDDDLELLLFPAAPSVPDHERPVPDWSVVDTELRRPGVTRALLWEEYRAAHPLGFGYAWFCEHYEAWKGRVRPSMRQTH</sequence>
<dbReference type="PROSITE" id="PS50532">
    <property type="entry name" value="HTH_IS408"/>
    <property type="match status" value="1"/>
</dbReference>
<organism evidence="2 3">
    <name type="scientific">Camelimonas fluminis</name>
    <dbReference type="NCBI Taxonomy" id="1576911"/>
    <lineage>
        <taxon>Bacteria</taxon>
        <taxon>Pseudomonadati</taxon>
        <taxon>Pseudomonadota</taxon>
        <taxon>Alphaproteobacteria</taxon>
        <taxon>Hyphomicrobiales</taxon>
        <taxon>Chelatococcaceae</taxon>
        <taxon>Camelimonas</taxon>
    </lineage>
</organism>
<gene>
    <name evidence="2" type="ORF">ACFONL_08080</name>
</gene>
<evidence type="ECO:0000313" key="3">
    <source>
        <dbReference type="Proteomes" id="UP001595704"/>
    </source>
</evidence>
<accession>A0ABV7UFM4</accession>
<feature type="non-terminal residue" evidence="2">
    <location>
        <position position="95"/>
    </location>
</feature>
<dbReference type="Proteomes" id="UP001595704">
    <property type="component" value="Unassembled WGS sequence"/>
</dbReference>
<keyword evidence="3" id="KW-1185">Reference proteome</keyword>
<comment type="caution">
    <text evidence="2">The sequence shown here is derived from an EMBL/GenBank/DDBJ whole genome shotgun (WGS) entry which is preliminary data.</text>
</comment>
<evidence type="ECO:0000259" key="1">
    <source>
        <dbReference type="PROSITE" id="PS50532"/>
    </source>
</evidence>
<protein>
    <submittedName>
        <fullName evidence="2">IS21 family transposase</fullName>
    </submittedName>
</protein>
<feature type="domain" description="HTH IS408-type" evidence="1">
    <location>
        <begin position="1"/>
        <end position="49"/>
    </location>
</feature>
<feature type="non-terminal residue" evidence="2">
    <location>
        <position position="1"/>
    </location>
</feature>
<dbReference type="InterPro" id="IPR017895">
    <property type="entry name" value="HTH_IS408/IS1162_type"/>
</dbReference>
<proteinExistence type="predicted"/>
<evidence type="ECO:0000313" key="2">
    <source>
        <dbReference type="EMBL" id="MFC3637341.1"/>
    </source>
</evidence>
<name>A0ABV7UFM4_9HYPH</name>
<dbReference type="EMBL" id="JBHRYC010000036">
    <property type="protein sequence ID" value="MFC3637341.1"/>
    <property type="molecule type" value="Genomic_DNA"/>
</dbReference>
<reference evidence="3" key="1">
    <citation type="journal article" date="2019" name="Int. J. Syst. Evol. Microbiol.">
        <title>The Global Catalogue of Microorganisms (GCM) 10K type strain sequencing project: providing services to taxonomists for standard genome sequencing and annotation.</title>
        <authorList>
            <consortium name="The Broad Institute Genomics Platform"/>
            <consortium name="The Broad Institute Genome Sequencing Center for Infectious Disease"/>
            <person name="Wu L."/>
            <person name="Ma J."/>
        </authorList>
    </citation>
    <scope>NUCLEOTIDE SEQUENCE [LARGE SCALE GENOMIC DNA]</scope>
    <source>
        <strain evidence="3">KCTC 42282</strain>
    </source>
</reference>